<dbReference type="EMBL" id="UAWQ01000019">
    <property type="protein sequence ID" value="SQC48601.1"/>
    <property type="molecule type" value="Genomic_DNA"/>
</dbReference>
<proteinExistence type="predicted"/>
<dbReference type="AlphaFoldDB" id="A0A2X3FK42"/>
<evidence type="ECO:0000313" key="2">
    <source>
        <dbReference type="Proteomes" id="UP000251721"/>
    </source>
</evidence>
<gene>
    <name evidence="1" type="ORF">NCTC13465_04806</name>
</gene>
<dbReference type="Proteomes" id="UP000251721">
    <property type="component" value="Unassembled WGS sequence"/>
</dbReference>
<reference evidence="1 2" key="1">
    <citation type="submission" date="2018-06" db="EMBL/GenBank/DDBJ databases">
        <authorList>
            <consortium name="Pathogen Informatics"/>
            <person name="Doyle S."/>
        </authorList>
    </citation>
    <scope>NUCLEOTIDE SEQUENCE [LARGE SCALE GENOMIC DNA]</scope>
    <source>
        <strain evidence="1 2">NCTC13465</strain>
    </source>
</reference>
<name>A0A2X3FK42_KLEPN</name>
<protein>
    <submittedName>
        <fullName evidence="1">Uncharacterized protein</fullName>
    </submittedName>
</protein>
<accession>A0A2X3FK42</accession>
<sequence length="64" mass="7376">MNKIVPRKIIKMTITASQEKTGWNCISIPCRLIALRTPAVFMNKASSFRPKSIFFYFEKPGIVR</sequence>
<organism evidence="1 2">
    <name type="scientific">Klebsiella pneumoniae</name>
    <dbReference type="NCBI Taxonomy" id="573"/>
    <lineage>
        <taxon>Bacteria</taxon>
        <taxon>Pseudomonadati</taxon>
        <taxon>Pseudomonadota</taxon>
        <taxon>Gammaproteobacteria</taxon>
        <taxon>Enterobacterales</taxon>
        <taxon>Enterobacteriaceae</taxon>
        <taxon>Klebsiella/Raoultella group</taxon>
        <taxon>Klebsiella</taxon>
        <taxon>Klebsiella pneumoniae complex</taxon>
    </lineage>
</organism>
<evidence type="ECO:0000313" key="1">
    <source>
        <dbReference type="EMBL" id="SQC48601.1"/>
    </source>
</evidence>